<keyword evidence="2" id="KW-1185">Reference proteome</keyword>
<sequence>MWSNTIRMEISEHHSTAQEAAERTSRKLSSHFSPSYCQQSLGTFVYSQFYEHVSYLITTHQHGFLRNRSCVTQLLSVLHSIGRKLDTNEQTDIAYLDLAKAFDSVDHSILLQKLKCYGVTGRLLNWFADYLNNRRQRVVMDGATSQWTPVTSGVPQGSILGPMMFVIFINDAPDVINNKAIPALFADDTKLYKNILTSVNDCNQLQETNTP</sequence>
<gene>
    <name evidence="1" type="ORF">PACLA_8A083008</name>
</gene>
<protein>
    <submittedName>
        <fullName evidence="1">Uncharacterized protein</fullName>
    </submittedName>
</protein>
<evidence type="ECO:0000313" key="2">
    <source>
        <dbReference type="Proteomes" id="UP001152795"/>
    </source>
</evidence>
<dbReference type="Proteomes" id="UP001152795">
    <property type="component" value="Unassembled WGS sequence"/>
</dbReference>
<dbReference type="PROSITE" id="PS50878">
    <property type="entry name" value="RT_POL"/>
    <property type="match status" value="1"/>
</dbReference>
<dbReference type="InterPro" id="IPR043502">
    <property type="entry name" value="DNA/RNA_pol_sf"/>
</dbReference>
<dbReference type="EMBL" id="CACRXK020005847">
    <property type="protein sequence ID" value="CAB4007608.1"/>
    <property type="molecule type" value="Genomic_DNA"/>
</dbReference>
<dbReference type="PANTHER" id="PTHR33332">
    <property type="entry name" value="REVERSE TRANSCRIPTASE DOMAIN-CONTAINING PROTEIN"/>
    <property type="match status" value="1"/>
</dbReference>
<accession>A0A7D9IEH8</accession>
<proteinExistence type="predicted"/>
<dbReference type="Pfam" id="PF00078">
    <property type="entry name" value="RVT_1"/>
    <property type="match status" value="1"/>
</dbReference>
<reference evidence="1" key="1">
    <citation type="submission" date="2020-04" db="EMBL/GenBank/DDBJ databases">
        <authorList>
            <person name="Alioto T."/>
            <person name="Alioto T."/>
            <person name="Gomez Garrido J."/>
        </authorList>
    </citation>
    <scope>NUCLEOTIDE SEQUENCE</scope>
    <source>
        <strain evidence="1">A484AB</strain>
    </source>
</reference>
<dbReference type="AlphaFoldDB" id="A0A7D9IEH8"/>
<dbReference type="SUPFAM" id="SSF56672">
    <property type="entry name" value="DNA/RNA polymerases"/>
    <property type="match status" value="1"/>
</dbReference>
<name>A0A7D9IEH8_PARCT</name>
<dbReference type="InterPro" id="IPR000477">
    <property type="entry name" value="RT_dom"/>
</dbReference>
<dbReference type="OrthoDB" id="10056483at2759"/>
<comment type="caution">
    <text evidence="1">The sequence shown here is derived from an EMBL/GenBank/DDBJ whole genome shotgun (WGS) entry which is preliminary data.</text>
</comment>
<organism evidence="1 2">
    <name type="scientific">Paramuricea clavata</name>
    <name type="common">Red gorgonian</name>
    <name type="synonym">Violescent sea-whip</name>
    <dbReference type="NCBI Taxonomy" id="317549"/>
    <lineage>
        <taxon>Eukaryota</taxon>
        <taxon>Metazoa</taxon>
        <taxon>Cnidaria</taxon>
        <taxon>Anthozoa</taxon>
        <taxon>Octocorallia</taxon>
        <taxon>Malacalcyonacea</taxon>
        <taxon>Plexauridae</taxon>
        <taxon>Paramuricea</taxon>
    </lineage>
</organism>
<evidence type="ECO:0000313" key="1">
    <source>
        <dbReference type="EMBL" id="CAB4007608.1"/>
    </source>
</evidence>